<feature type="domain" description="Glycosyltransferase subfamily 4-like N-terminal" evidence="2">
    <location>
        <begin position="2"/>
        <end position="136"/>
    </location>
</feature>
<evidence type="ECO:0000313" key="4">
    <source>
        <dbReference type="Proteomes" id="UP000655830"/>
    </source>
</evidence>
<evidence type="ECO:0000259" key="2">
    <source>
        <dbReference type="Pfam" id="PF13477"/>
    </source>
</evidence>
<evidence type="ECO:0000259" key="1">
    <source>
        <dbReference type="Pfam" id="PF00534"/>
    </source>
</evidence>
<dbReference type="Pfam" id="PF00534">
    <property type="entry name" value="Glycos_transf_1"/>
    <property type="match status" value="1"/>
</dbReference>
<dbReference type="InterPro" id="IPR050194">
    <property type="entry name" value="Glycosyltransferase_grp1"/>
</dbReference>
<dbReference type="Gene3D" id="3.40.50.2000">
    <property type="entry name" value="Glycogen Phosphorylase B"/>
    <property type="match status" value="2"/>
</dbReference>
<dbReference type="PANTHER" id="PTHR45947:SF3">
    <property type="entry name" value="SULFOQUINOVOSYL TRANSFERASE SQD2"/>
    <property type="match status" value="1"/>
</dbReference>
<feature type="domain" description="Glycosyl transferase family 1" evidence="1">
    <location>
        <begin position="166"/>
        <end position="340"/>
    </location>
</feature>
<organism evidence="3 4">
    <name type="scientific">Zhenhengia yiwuensis</name>
    <dbReference type="NCBI Taxonomy" id="2763666"/>
    <lineage>
        <taxon>Bacteria</taxon>
        <taxon>Bacillati</taxon>
        <taxon>Bacillota</taxon>
        <taxon>Clostridia</taxon>
        <taxon>Lachnospirales</taxon>
        <taxon>Lachnospiraceae</taxon>
        <taxon>Zhenhengia</taxon>
    </lineage>
</organism>
<gene>
    <name evidence="3" type="ORF">H8718_05325</name>
</gene>
<dbReference type="EMBL" id="JACRSY010000006">
    <property type="protein sequence ID" value="MBC8578954.1"/>
    <property type="molecule type" value="Genomic_DNA"/>
</dbReference>
<proteinExistence type="predicted"/>
<dbReference type="InterPro" id="IPR001296">
    <property type="entry name" value="Glyco_trans_1"/>
</dbReference>
<dbReference type="SUPFAM" id="SSF53756">
    <property type="entry name" value="UDP-Glycosyltransferase/glycogen phosphorylase"/>
    <property type="match status" value="1"/>
</dbReference>
<dbReference type="Proteomes" id="UP000655830">
    <property type="component" value="Unassembled WGS sequence"/>
</dbReference>
<dbReference type="InterPro" id="IPR028098">
    <property type="entry name" value="Glyco_trans_4-like_N"/>
</dbReference>
<name>A0A926EG70_9FIRM</name>
<sequence>MKIMFIGSAKNIHTVRWVNALSDKGHEVYLITNKNHYDGIDGLNPNINVHKLTYGGTIGYYLNTIQIKRIYKKIQPDIVNAHYASGYGVLARVAKLKPLILSVWGSDVYDFPYESKIKMKIIRKNIKFADQIASTSYSMAKQVENIMQKKMSIQITPFGVDTEVFIKNSELKSKEYFIFGTVKTLSEKYGIEYIIKAFKIFLDKIENEIVKKQPILIIYGKGELEEKLKKLCVELKIEDKVFFKGYILNKEVPNAINNMDVFCLGSILDSESFGVAAVEAMACEVPVIATDVSGFKEVILNEKTGYIVERKNENEIADKMYELFKDKKMRLDMGQRGRKRVLELYDWKENVNTMLEIYKKTMMSN</sequence>
<dbReference type="RefSeq" id="WP_249332120.1">
    <property type="nucleotide sequence ID" value="NZ_JACRSY010000006.1"/>
</dbReference>
<evidence type="ECO:0000313" key="3">
    <source>
        <dbReference type="EMBL" id="MBC8578954.1"/>
    </source>
</evidence>
<dbReference type="Pfam" id="PF13477">
    <property type="entry name" value="Glyco_trans_4_2"/>
    <property type="match status" value="1"/>
</dbReference>
<keyword evidence="4" id="KW-1185">Reference proteome</keyword>
<dbReference type="AlphaFoldDB" id="A0A926EG70"/>
<accession>A0A926EG70</accession>
<protein>
    <submittedName>
        <fullName evidence="3">Glycosyltransferase</fullName>
    </submittedName>
</protein>
<comment type="caution">
    <text evidence="3">The sequence shown here is derived from an EMBL/GenBank/DDBJ whole genome shotgun (WGS) entry which is preliminary data.</text>
</comment>
<dbReference type="GO" id="GO:0016757">
    <property type="term" value="F:glycosyltransferase activity"/>
    <property type="evidence" value="ECO:0007669"/>
    <property type="project" value="InterPro"/>
</dbReference>
<dbReference type="PANTHER" id="PTHR45947">
    <property type="entry name" value="SULFOQUINOVOSYL TRANSFERASE SQD2"/>
    <property type="match status" value="1"/>
</dbReference>
<reference evidence="3" key="1">
    <citation type="submission" date="2020-08" db="EMBL/GenBank/DDBJ databases">
        <title>Genome public.</title>
        <authorList>
            <person name="Liu C."/>
            <person name="Sun Q."/>
        </authorList>
    </citation>
    <scope>NUCLEOTIDE SEQUENCE</scope>
    <source>
        <strain evidence="3">NSJ-12</strain>
    </source>
</reference>